<dbReference type="InterPro" id="IPR043128">
    <property type="entry name" value="Rev_trsase/Diguanyl_cyclase"/>
</dbReference>
<dbReference type="Gene3D" id="3.10.10.10">
    <property type="entry name" value="HIV Type 1 Reverse Transcriptase, subunit A, domain 1"/>
    <property type="match status" value="1"/>
</dbReference>
<dbReference type="SUPFAM" id="SSF56672">
    <property type="entry name" value="DNA/RNA polymerases"/>
    <property type="match status" value="1"/>
</dbReference>
<dbReference type="InParanoid" id="A0A1X7TT09"/>
<dbReference type="EnsemblMetazoa" id="Aqu2.1.18366_001">
    <property type="protein sequence ID" value="Aqu2.1.18366_001"/>
    <property type="gene ID" value="Aqu2.1.18366"/>
</dbReference>
<proteinExistence type="predicted"/>
<dbReference type="eggNOG" id="KOG0017">
    <property type="taxonomic scope" value="Eukaryota"/>
</dbReference>
<reference evidence="2" key="1">
    <citation type="submission" date="2017-05" db="UniProtKB">
        <authorList>
            <consortium name="EnsemblMetazoa"/>
        </authorList>
    </citation>
    <scope>IDENTIFICATION</scope>
</reference>
<dbReference type="InterPro" id="IPR000477">
    <property type="entry name" value="RT_dom"/>
</dbReference>
<protein>
    <recommendedName>
        <fullName evidence="1">Reverse transcriptase domain-containing protein</fullName>
    </recommendedName>
</protein>
<accession>A0A1X7TT09</accession>
<dbReference type="InterPro" id="IPR050951">
    <property type="entry name" value="Retrovirus_Pol_polyprotein"/>
</dbReference>
<evidence type="ECO:0000313" key="2">
    <source>
        <dbReference type="EnsemblMetazoa" id="Aqu2.1.18366_001"/>
    </source>
</evidence>
<feature type="domain" description="Reverse transcriptase" evidence="1">
    <location>
        <begin position="26"/>
        <end position="92"/>
    </location>
</feature>
<dbReference type="PANTHER" id="PTHR37984:SF13">
    <property type="entry name" value="RIBONUCLEASE H"/>
    <property type="match status" value="1"/>
</dbReference>
<organism evidence="2">
    <name type="scientific">Amphimedon queenslandica</name>
    <name type="common">Sponge</name>
    <dbReference type="NCBI Taxonomy" id="400682"/>
    <lineage>
        <taxon>Eukaryota</taxon>
        <taxon>Metazoa</taxon>
        <taxon>Porifera</taxon>
        <taxon>Demospongiae</taxon>
        <taxon>Heteroscleromorpha</taxon>
        <taxon>Haplosclerida</taxon>
        <taxon>Niphatidae</taxon>
        <taxon>Amphimedon</taxon>
    </lineage>
</organism>
<sequence>MAALIVVVTKKDGRLRICGDYKELFASLALGKLFTKLNLSPAYQQMRLDDSFKELLTINTHKRLFRNTRLPFGVASAAAIFQRTMDNIIQDHQPLVTIFGPKTGVPALAAARLQRWAITLSASSFHIGYRRTDDCGNADGLSRQPLPISPPSKPDVVSKFHIVHMSSLTLTYIQLRSASRAYPVDELKVNWRRRMELTVKADGLM</sequence>
<name>A0A1X7TT09_AMPQE</name>
<dbReference type="InterPro" id="IPR043502">
    <property type="entry name" value="DNA/RNA_pol_sf"/>
</dbReference>
<evidence type="ECO:0000259" key="1">
    <source>
        <dbReference type="Pfam" id="PF00078"/>
    </source>
</evidence>
<dbReference type="Gene3D" id="3.30.70.270">
    <property type="match status" value="1"/>
</dbReference>
<dbReference type="PANTHER" id="PTHR37984">
    <property type="entry name" value="PROTEIN CBG26694"/>
    <property type="match status" value="1"/>
</dbReference>
<dbReference type="Pfam" id="PF00078">
    <property type="entry name" value="RVT_1"/>
    <property type="match status" value="1"/>
</dbReference>
<dbReference type="AlphaFoldDB" id="A0A1X7TT09"/>